<dbReference type="GO" id="GO:0019760">
    <property type="term" value="P:glucosinolate metabolic process"/>
    <property type="evidence" value="ECO:0007669"/>
    <property type="project" value="UniProtKB-ARBA"/>
</dbReference>
<organism evidence="3 4">
    <name type="scientific">Hebeloma cylindrosporum</name>
    <dbReference type="NCBI Taxonomy" id="76867"/>
    <lineage>
        <taxon>Eukaryota</taxon>
        <taxon>Fungi</taxon>
        <taxon>Dikarya</taxon>
        <taxon>Basidiomycota</taxon>
        <taxon>Agaricomycotina</taxon>
        <taxon>Agaricomycetes</taxon>
        <taxon>Agaricomycetidae</taxon>
        <taxon>Agaricales</taxon>
        <taxon>Agaricineae</taxon>
        <taxon>Hymenogastraceae</taxon>
        <taxon>Hebeloma</taxon>
    </lineage>
</organism>
<dbReference type="OrthoDB" id="432528at2759"/>
<dbReference type="Gene3D" id="2.120.10.80">
    <property type="entry name" value="Kelch-type beta propeller"/>
    <property type="match status" value="2"/>
</dbReference>
<dbReference type="HOGENOM" id="CLU_023884_0_0_1"/>
<dbReference type="Proteomes" id="UP000053424">
    <property type="component" value="Unassembled WGS sequence"/>
</dbReference>
<dbReference type="Pfam" id="PF24681">
    <property type="entry name" value="Kelch_KLHDC2_KLHL20_DRC7"/>
    <property type="match status" value="1"/>
</dbReference>
<dbReference type="PANTHER" id="PTHR47435">
    <property type="entry name" value="KELCH REPEAT PROTEIN (AFU_ORTHOLOGUE AFUA_5G12780)"/>
    <property type="match status" value="1"/>
</dbReference>
<evidence type="ECO:0000313" key="4">
    <source>
        <dbReference type="Proteomes" id="UP000053424"/>
    </source>
</evidence>
<evidence type="ECO:0000256" key="2">
    <source>
        <dbReference type="ARBA" id="ARBA00023004"/>
    </source>
</evidence>
<evidence type="ECO:0000313" key="3">
    <source>
        <dbReference type="EMBL" id="KIM45748.1"/>
    </source>
</evidence>
<accession>A0A0C2Y7C5</accession>
<keyword evidence="4" id="KW-1185">Reference proteome</keyword>
<gene>
    <name evidence="3" type="ORF">M413DRAFT_442358</name>
</gene>
<evidence type="ECO:0008006" key="5">
    <source>
        <dbReference type="Google" id="ProtNLM"/>
    </source>
</evidence>
<dbReference type="AlphaFoldDB" id="A0A0C2Y7C5"/>
<reference evidence="3 4" key="1">
    <citation type="submission" date="2014-04" db="EMBL/GenBank/DDBJ databases">
        <authorList>
            <consortium name="DOE Joint Genome Institute"/>
            <person name="Kuo A."/>
            <person name="Gay G."/>
            <person name="Dore J."/>
            <person name="Kohler A."/>
            <person name="Nagy L.G."/>
            <person name="Floudas D."/>
            <person name="Copeland A."/>
            <person name="Barry K.W."/>
            <person name="Cichocki N."/>
            <person name="Veneault-Fourrey C."/>
            <person name="LaButti K."/>
            <person name="Lindquist E.A."/>
            <person name="Lipzen A."/>
            <person name="Lundell T."/>
            <person name="Morin E."/>
            <person name="Murat C."/>
            <person name="Sun H."/>
            <person name="Tunlid A."/>
            <person name="Henrissat B."/>
            <person name="Grigoriev I.V."/>
            <person name="Hibbett D.S."/>
            <person name="Martin F."/>
            <person name="Nordberg H.P."/>
            <person name="Cantor M.N."/>
            <person name="Hua S.X."/>
        </authorList>
    </citation>
    <scope>NUCLEOTIDE SEQUENCE [LARGE SCALE GENOMIC DNA]</scope>
    <source>
        <strain evidence="4">h7</strain>
    </source>
</reference>
<dbReference type="EMBL" id="KN831772">
    <property type="protein sequence ID" value="KIM45748.1"/>
    <property type="molecule type" value="Genomic_DNA"/>
</dbReference>
<dbReference type="STRING" id="686832.A0A0C2Y7C5"/>
<name>A0A0C2Y7C5_HEBCY</name>
<dbReference type="InterPro" id="IPR011043">
    <property type="entry name" value="Gal_Oxase/kelch_b-propeller"/>
</dbReference>
<keyword evidence="2" id="KW-0408">Iron</keyword>
<dbReference type="PANTHER" id="PTHR47435:SF4">
    <property type="entry name" value="KELCH REPEAT PROTEIN (AFU_ORTHOLOGUE AFUA_5G12780)"/>
    <property type="match status" value="1"/>
</dbReference>
<dbReference type="InterPro" id="IPR015915">
    <property type="entry name" value="Kelch-typ_b-propeller"/>
</dbReference>
<evidence type="ECO:0000256" key="1">
    <source>
        <dbReference type="ARBA" id="ARBA00022737"/>
    </source>
</evidence>
<protein>
    <recommendedName>
        <fullName evidence="5">MYND-type domain-containing protein</fullName>
    </recommendedName>
</protein>
<dbReference type="SUPFAM" id="SSF50965">
    <property type="entry name" value="Galactose oxidase, central domain"/>
    <property type="match status" value="1"/>
</dbReference>
<reference evidence="4" key="2">
    <citation type="submission" date="2015-01" db="EMBL/GenBank/DDBJ databases">
        <title>Evolutionary Origins and Diversification of the Mycorrhizal Mutualists.</title>
        <authorList>
            <consortium name="DOE Joint Genome Institute"/>
            <consortium name="Mycorrhizal Genomics Consortium"/>
            <person name="Kohler A."/>
            <person name="Kuo A."/>
            <person name="Nagy L.G."/>
            <person name="Floudas D."/>
            <person name="Copeland A."/>
            <person name="Barry K.W."/>
            <person name="Cichocki N."/>
            <person name="Veneault-Fourrey C."/>
            <person name="LaButti K."/>
            <person name="Lindquist E.A."/>
            <person name="Lipzen A."/>
            <person name="Lundell T."/>
            <person name="Morin E."/>
            <person name="Murat C."/>
            <person name="Riley R."/>
            <person name="Ohm R."/>
            <person name="Sun H."/>
            <person name="Tunlid A."/>
            <person name="Henrissat B."/>
            <person name="Grigoriev I.V."/>
            <person name="Hibbett D.S."/>
            <person name="Martin F."/>
        </authorList>
    </citation>
    <scope>NUCLEOTIDE SEQUENCE [LARGE SCALE GENOMIC DNA]</scope>
    <source>
        <strain evidence="4">h7</strain>
    </source>
</reference>
<proteinExistence type="predicted"/>
<sequence>MQLDSPLIKCSTSEQISAHLDSLKKEENQALAEFNRGEFGAATSHYLRAAYIALGKSHKIPIEATRGGGGSQWQTYASLDAMSKLLLLRFYIGIGRCSLKMENLDEALMWLDEARCLVLSTRFALEIPLFEWIRYNLDLPDITKQIVTMLALTSDIFEMLGNTGTATDKRWNIGVESLDEQKHMTPEVQKIRNMGKLYELVSLRHPDPKLTATLKVEYPELQVLGSWKKVHVRKRGAMKPRLASASFIWNSKLYVGGGLGDSKGPLYRDLCCLDLNRLDTWRALPPYPASENMTGPWLCWNFVVYEDKAYLFTGQDKLDYFDLRTETWGSVMTSSLAKAAGSRHLVPLHTFKRSTQQLVGHHLYVFGGSHKTCAIGCNIFLQLDLKTMKWRKLSGYLKPGTAADYSCPGPRRNASSWVDPNEERIYLFGGECDRTAGEMTGELHTASSGYAYEDLWSWDIKNESWRLERLNGNVPCPRSEAACTYNRDLNKAVVFGGYNPAFATQFDSNFFPFAYFADTFIYCPDESAPTSHTAIAASNAPSFQSLRGKWKQVLTRGFPTYRAQSQLLTDPATGKMYLFGGYVNTDWVPSGKAGSSRTFCDVWQLSIDVPRGGFEDVDVFEEAKTAKVGPWHRCFGCGSAGRWKKCGGSCNGRAFFCDTECLQEGWRQHKRMHHCRKLT</sequence>
<keyword evidence="1" id="KW-0677">Repeat</keyword>